<dbReference type="EMBL" id="BAAAQY010000003">
    <property type="protein sequence ID" value="GAA2228254.1"/>
    <property type="molecule type" value="Genomic_DNA"/>
</dbReference>
<protein>
    <submittedName>
        <fullName evidence="1">Uncharacterized protein</fullName>
    </submittedName>
</protein>
<reference evidence="1 2" key="1">
    <citation type="journal article" date="2019" name="Int. J. Syst. Evol. Microbiol.">
        <title>The Global Catalogue of Microorganisms (GCM) 10K type strain sequencing project: providing services to taxonomists for standard genome sequencing and annotation.</title>
        <authorList>
            <consortium name="The Broad Institute Genomics Platform"/>
            <consortium name="The Broad Institute Genome Sequencing Center for Infectious Disease"/>
            <person name="Wu L."/>
            <person name="Ma J."/>
        </authorList>
    </citation>
    <scope>NUCLEOTIDE SEQUENCE [LARGE SCALE GENOMIC DNA]</scope>
    <source>
        <strain evidence="1 2">JCM 16117</strain>
    </source>
</reference>
<evidence type="ECO:0000313" key="2">
    <source>
        <dbReference type="Proteomes" id="UP001500929"/>
    </source>
</evidence>
<proteinExistence type="predicted"/>
<comment type="caution">
    <text evidence="1">The sequence shown here is derived from an EMBL/GenBank/DDBJ whole genome shotgun (WGS) entry which is preliminary data.</text>
</comment>
<dbReference type="Proteomes" id="UP001500929">
    <property type="component" value="Unassembled WGS sequence"/>
</dbReference>
<evidence type="ECO:0000313" key="1">
    <source>
        <dbReference type="EMBL" id="GAA2228254.1"/>
    </source>
</evidence>
<accession>A0ABN3DDT0</accession>
<sequence>MIVNGNNSFVSMKTRGGRATRLRGQCGSESVAADAALLAFCGDIERILYSDATVATARKPAERKGAIFTEPVDELARHSEKLRGLSGGQLILGAKHDDSGTSRYVSEHRTDRSLERAVTLQGLRQLVSAGAHRGIDRIESCREL</sequence>
<keyword evidence="2" id="KW-1185">Reference proteome</keyword>
<name>A0ABN3DDT0_9MICO</name>
<organism evidence="1 2">
    <name type="scientific">Herbiconiux moechotypicola</name>
    <dbReference type="NCBI Taxonomy" id="637393"/>
    <lineage>
        <taxon>Bacteria</taxon>
        <taxon>Bacillati</taxon>
        <taxon>Actinomycetota</taxon>
        <taxon>Actinomycetes</taxon>
        <taxon>Micrococcales</taxon>
        <taxon>Microbacteriaceae</taxon>
        <taxon>Herbiconiux</taxon>
    </lineage>
</organism>
<gene>
    <name evidence="1" type="ORF">GCM10009851_10760</name>
</gene>